<dbReference type="OrthoDB" id="10251371at2759"/>
<dbReference type="Proteomes" id="UP000008820">
    <property type="component" value="Chromosome 1"/>
</dbReference>
<evidence type="ECO:0000256" key="9">
    <source>
        <dbReference type="ARBA" id="ARBA00023136"/>
    </source>
</evidence>
<proteinExistence type="inferred from homology"/>
<dbReference type="PANTHER" id="PTHR19957:SF83">
    <property type="entry name" value="SYNTAXIN-16"/>
    <property type="match status" value="1"/>
</dbReference>
<dbReference type="GO" id="GO:0000139">
    <property type="term" value="C:Golgi membrane"/>
    <property type="evidence" value="ECO:0007669"/>
    <property type="project" value="UniProtKB-SubCell"/>
</dbReference>
<keyword evidence="7" id="KW-0333">Golgi apparatus</keyword>
<dbReference type="EnsemblMetazoa" id="AAEL021955-RA">
    <property type="protein sequence ID" value="AAEL021955-PA"/>
    <property type="gene ID" value="AAEL021955"/>
</dbReference>
<evidence type="ECO:0000256" key="2">
    <source>
        <dbReference type="ARBA" id="ARBA00009063"/>
    </source>
</evidence>
<comment type="subcellular location">
    <subcellularLocation>
        <location evidence="1">Golgi apparatus membrane</location>
        <topology evidence="1">Single-pass type IV membrane protein</topology>
    </subcellularLocation>
</comment>
<keyword evidence="4" id="KW-0812">Transmembrane</keyword>
<evidence type="ECO:0000313" key="10">
    <source>
        <dbReference type="EnsemblMetazoa" id="AAEL021955-PA"/>
    </source>
</evidence>
<evidence type="ECO:0000313" key="11">
    <source>
        <dbReference type="Proteomes" id="UP000008820"/>
    </source>
</evidence>
<accession>A0A6I8TP17</accession>
<gene>
    <name evidence="10" type="primary">5575427</name>
</gene>
<dbReference type="FunCoup" id="A0A6I8TP17">
    <property type="interactions" value="1892"/>
</dbReference>
<dbReference type="InterPro" id="IPR045242">
    <property type="entry name" value="Syntaxin"/>
</dbReference>
<dbReference type="Pfam" id="PF05739">
    <property type="entry name" value="SNARE"/>
    <property type="match status" value="1"/>
</dbReference>
<reference evidence="10 11" key="1">
    <citation type="submission" date="2017-06" db="EMBL/GenBank/DDBJ databases">
        <title>Aedes aegypti genome working group (AGWG) sequencing and assembly.</title>
        <authorList>
            <consortium name="Aedes aegypti Genome Working Group (AGWG)"/>
            <person name="Matthews B.J."/>
        </authorList>
    </citation>
    <scope>NUCLEOTIDE SEQUENCE [LARGE SCALE GENOMIC DNA]</scope>
    <source>
        <strain evidence="10 11">LVP_AGWG</strain>
    </source>
</reference>
<evidence type="ECO:0000256" key="5">
    <source>
        <dbReference type="ARBA" id="ARBA00022927"/>
    </source>
</evidence>
<dbReference type="GO" id="GO:0048278">
    <property type="term" value="P:vesicle docking"/>
    <property type="evidence" value="ECO:0007669"/>
    <property type="project" value="TreeGrafter"/>
</dbReference>
<sequence>MSQRNLTDLYSMLRNNVVYNKHLYTDTNNSDHIALLDHGLNEADDPEQPAWIRIYDDIVCLLTRTQTKIDDLVHIQDAPARLVLNENGGDELKIQQLSKDVSLLLSAVHGKIKALKSNSRGKNHLEIVLQQNMEKKLLISLKCATVRVQQNQARFNDNQNNMKHNSELVFGDLPVLNSVDTFDNFLNMNVTTSSKSIPDDNEAETLDEYFQLPATGLNVNQKQLMIIEADNSKMIRTREYEVSRIVDSIDNLNVVFKDLAHIVMEQGTILDRIDYNIECTQTKIFEGYEQLKIAEIYQRKNKRIYCICVLASMIMFMIILTMFTKL</sequence>
<dbReference type="GO" id="GO:0000149">
    <property type="term" value="F:SNARE binding"/>
    <property type="evidence" value="ECO:0007669"/>
    <property type="project" value="TreeGrafter"/>
</dbReference>
<keyword evidence="6" id="KW-1133">Transmembrane helix</keyword>
<dbReference type="AlphaFoldDB" id="A0A6I8TP17"/>
<reference evidence="10" key="2">
    <citation type="submission" date="2020-05" db="UniProtKB">
        <authorList>
            <consortium name="EnsemblMetazoa"/>
        </authorList>
    </citation>
    <scope>IDENTIFICATION</scope>
    <source>
        <strain evidence="10">LVP_AGWG</strain>
    </source>
</reference>
<dbReference type="SUPFAM" id="SSF47661">
    <property type="entry name" value="t-snare proteins"/>
    <property type="match status" value="1"/>
</dbReference>
<dbReference type="InterPro" id="IPR010989">
    <property type="entry name" value="SNARE"/>
</dbReference>
<dbReference type="Gene3D" id="1.20.58.70">
    <property type="match status" value="1"/>
</dbReference>
<dbReference type="GO" id="GO:0006906">
    <property type="term" value="P:vesicle fusion"/>
    <property type="evidence" value="ECO:0007669"/>
    <property type="project" value="TreeGrafter"/>
</dbReference>
<dbReference type="GO" id="GO:0031201">
    <property type="term" value="C:SNARE complex"/>
    <property type="evidence" value="ECO:0007669"/>
    <property type="project" value="TreeGrafter"/>
</dbReference>
<name>A0A6I8TP17_AEDAE</name>
<dbReference type="PANTHER" id="PTHR19957">
    <property type="entry name" value="SYNTAXIN"/>
    <property type="match status" value="1"/>
</dbReference>
<dbReference type="PROSITE" id="PS50192">
    <property type="entry name" value="T_SNARE"/>
    <property type="match status" value="1"/>
</dbReference>
<dbReference type="SMART" id="SM00397">
    <property type="entry name" value="t_SNARE"/>
    <property type="match status" value="1"/>
</dbReference>
<dbReference type="GO" id="GO:0005484">
    <property type="term" value="F:SNAP receptor activity"/>
    <property type="evidence" value="ECO:0007669"/>
    <property type="project" value="InterPro"/>
</dbReference>
<keyword evidence="5" id="KW-0653">Protein transport</keyword>
<organism evidence="10 11">
    <name type="scientific">Aedes aegypti</name>
    <name type="common">Yellowfever mosquito</name>
    <name type="synonym">Culex aegypti</name>
    <dbReference type="NCBI Taxonomy" id="7159"/>
    <lineage>
        <taxon>Eukaryota</taxon>
        <taxon>Metazoa</taxon>
        <taxon>Ecdysozoa</taxon>
        <taxon>Arthropoda</taxon>
        <taxon>Hexapoda</taxon>
        <taxon>Insecta</taxon>
        <taxon>Pterygota</taxon>
        <taxon>Neoptera</taxon>
        <taxon>Endopterygota</taxon>
        <taxon>Diptera</taxon>
        <taxon>Nematocera</taxon>
        <taxon>Culicoidea</taxon>
        <taxon>Culicidae</taxon>
        <taxon>Culicinae</taxon>
        <taxon>Aedini</taxon>
        <taxon>Aedes</taxon>
        <taxon>Stegomyia</taxon>
    </lineage>
</organism>
<keyword evidence="9" id="KW-0472">Membrane</keyword>
<evidence type="ECO:0000256" key="4">
    <source>
        <dbReference type="ARBA" id="ARBA00022692"/>
    </source>
</evidence>
<dbReference type="InterPro" id="IPR000727">
    <property type="entry name" value="T_SNARE_dom"/>
</dbReference>
<dbReference type="CDD" id="cd15845">
    <property type="entry name" value="SNARE_syntaxin16"/>
    <property type="match status" value="1"/>
</dbReference>
<keyword evidence="8" id="KW-0175">Coiled coil</keyword>
<evidence type="ECO:0000256" key="8">
    <source>
        <dbReference type="ARBA" id="ARBA00023054"/>
    </source>
</evidence>
<evidence type="ECO:0000256" key="6">
    <source>
        <dbReference type="ARBA" id="ARBA00022989"/>
    </source>
</evidence>
<dbReference type="GO" id="GO:0006886">
    <property type="term" value="P:intracellular protein transport"/>
    <property type="evidence" value="ECO:0007669"/>
    <property type="project" value="InterPro"/>
</dbReference>
<keyword evidence="3" id="KW-0813">Transport</keyword>
<protein>
    <submittedName>
        <fullName evidence="10">Uncharacterized protein</fullName>
    </submittedName>
</protein>
<dbReference type="InterPro" id="IPR006012">
    <property type="entry name" value="Syntaxin/epimorphin_CS"/>
</dbReference>
<dbReference type="PROSITE" id="PS00914">
    <property type="entry name" value="SYNTAXIN"/>
    <property type="match status" value="1"/>
</dbReference>
<evidence type="ECO:0000256" key="1">
    <source>
        <dbReference type="ARBA" id="ARBA00004409"/>
    </source>
</evidence>
<comment type="similarity">
    <text evidence="2">Belongs to the syntaxin family.</text>
</comment>
<keyword evidence="11" id="KW-1185">Reference proteome</keyword>
<evidence type="ECO:0000256" key="3">
    <source>
        <dbReference type="ARBA" id="ARBA00022448"/>
    </source>
</evidence>
<evidence type="ECO:0000256" key="7">
    <source>
        <dbReference type="ARBA" id="ARBA00023034"/>
    </source>
</evidence>
<dbReference type="InParanoid" id="A0A6I8TP17"/>